<dbReference type="AlphaFoldDB" id="A0A450TV75"/>
<evidence type="ECO:0008006" key="3">
    <source>
        <dbReference type="Google" id="ProtNLM"/>
    </source>
</evidence>
<keyword evidence="1" id="KW-0812">Transmembrane</keyword>
<reference evidence="2" key="1">
    <citation type="submission" date="2019-02" db="EMBL/GenBank/DDBJ databases">
        <authorList>
            <person name="Gruber-Vodicka R. H."/>
            <person name="Seah K. B. B."/>
        </authorList>
    </citation>
    <scope>NUCLEOTIDE SEQUENCE</scope>
    <source>
        <strain evidence="2">BECK_BZ131</strain>
    </source>
</reference>
<evidence type="ECO:0000313" key="2">
    <source>
        <dbReference type="EMBL" id="VFJ72788.1"/>
    </source>
</evidence>
<protein>
    <recommendedName>
        <fullName evidence="3">DUF4760 domain-containing protein</fullName>
    </recommendedName>
</protein>
<feature type="transmembrane region" description="Helical" evidence="1">
    <location>
        <begin position="12"/>
        <end position="31"/>
    </location>
</feature>
<sequence>MNIALDIMEFVLMYSGFPALLISIITIYFAFRRNRREATLFEKEYFSNILSDIIEMKRWVLQSESIMKTLIEDTAVKDLLNNKLAENEEDLIHKCIFFFYLERIYYHLVYCKKISLDAENLGVELKMWLDIPESQKFFYGFCKPYKPYTKRFLNQVDNYYKEKNIGEKEAEDFLWR</sequence>
<dbReference type="EMBL" id="CAADFE010000037">
    <property type="protein sequence ID" value="VFJ72788.1"/>
    <property type="molecule type" value="Genomic_DNA"/>
</dbReference>
<proteinExistence type="predicted"/>
<name>A0A450TV75_9GAMM</name>
<evidence type="ECO:0000256" key="1">
    <source>
        <dbReference type="SAM" id="Phobius"/>
    </source>
</evidence>
<accession>A0A450TV75</accession>
<keyword evidence="1" id="KW-0472">Membrane</keyword>
<organism evidence="2">
    <name type="scientific">Candidatus Kentrum sp. FW</name>
    <dbReference type="NCBI Taxonomy" id="2126338"/>
    <lineage>
        <taxon>Bacteria</taxon>
        <taxon>Pseudomonadati</taxon>
        <taxon>Pseudomonadota</taxon>
        <taxon>Gammaproteobacteria</taxon>
        <taxon>Candidatus Kentrum</taxon>
    </lineage>
</organism>
<gene>
    <name evidence="2" type="ORF">BECKFW1821C_GA0114237_103725</name>
</gene>
<keyword evidence="1" id="KW-1133">Transmembrane helix</keyword>